<organism evidence="3 4">
    <name type="scientific">Dialister invisus</name>
    <dbReference type="NCBI Taxonomy" id="218538"/>
    <lineage>
        <taxon>Bacteria</taxon>
        <taxon>Bacillati</taxon>
        <taxon>Bacillota</taxon>
        <taxon>Negativicutes</taxon>
        <taxon>Veillonellales</taxon>
        <taxon>Veillonellaceae</taxon>
        <taxon>Dialister</taxon>
    </lineage>
</organism>
<evidence type="ECO:0000313" key="3">
    <source>
        <dbReference type="EMBL" id="MBF1129084.1"/>
    </source>
</evidence>
<evidence type="ECO:0000313" key="4">
    <source>
        <dbReference type="Proteomes" id="UP000757890"/>
    </source>
</evidence>
<feature type="region of interest" description="Disordered" evidence="1">
    <location>
        <begin position="1"/>
        <end position="25"/>
    </location>
</feature>
<evidence type="ECO:0000259" key="2">
    <source>
        <dbReference type="Pfam" id="PF24032"/>
    </source>
</evidence>
<dbReference type="InterPro" id="IPR056937">
    <property type="entry name" value="YqbQ/XkdQ"/>
</dbReference>
<dbReference type="EMBL" id="JABZMK010000010">
    <property type="protein sequence ID" value="MBF1129084.1"/>
    <property type="molecule type" value="Genomic_DNA"/>
</dbReference>
<sequence length="510" mass="56110">MLTFRYSDPPKTDAEAKDSRDSGSIETKDNYDISNYIINATWSGDSDQAARKLEFTIAYNTPDKDKVFTPLNLMVGGFIYLFYRESENTDEIELFEGRIFYRKRSSNGFVFDFTCFDDLIYLAKSNIRALVVGTVTAGINQICNEIGIPVGTLPKELTATVNFIADDKSCTEVLKMLLDIQQAADKANGKDTAYFPVCINGKVNVIKKGELIEGYTATADTNVFDAEHSESIENMVNRIKAVDDNGTVCQMFTINDDVKHFGMIQKIYKMQPPKKEETVDNVKAAKAKLVRQKDESSIRGIGYVQCITGYAINVQEEQLKGKFYIKSDSHSFGNGQHTMDLTLEYIPDVPETPTIEQVDYATPVFSSSSGRMKNKRGISNGASTVDSGLISGWSAWGGQTMDNGSNGCAEFVGKCGSYYSPFLAQEADNGIVGVESIVSDADSAGLLSYNVNDLQKGDVLVYGNNNHVVIYDGEGGYYGNSTSRNVTVHGRDYMNMNGLQVTKVIKASQG</sequence>
<feature type="domain" description="YqbQ/XkdQ" evidence="2">
    <location>
        <begin position="41"/>
        <end position="344"/>
    </location>
</feature>
<proteinExistence type="predicted"/>
<gene>
    <name evidence="3" type="ORF">HXL70_03450</name>
</gene>
<name>A0A930B7P7_9FIRM</name>
<accession>A0A930B7P7</accession>
<reference evidence="3" key="1">
    <citation type="submission" date="2020-04" db="EMBL/GenBank/DDBJ databases">
        <title>Deep metagenomics examines the oral microbiome during advanced dental caries in children, revealing novel taxa and co-occurrences with host molecules.</title>
        <authorList>
            <person name="Baker J.L."/>
            <person name="Morton J.T."/>
            <person name="Dinis M."/>
            <person name="Alvarez R."/>
            <person name="Tran N.C."/>
            <person name="Knight R."/>
            <person name="Edlund A."/>
        </authorList>
    </citation>
    <scope>NUCLEOTIDE SEQUENCE</scope>
    <source>
        <strain evidence="3">JCVI_32_bin.14</strain>
    </source>
</reference>
<protein>
    <recommendedName>
        <fullName evidence="2">YqbQ/XkdQ domain-containing protein</fullName>
    </recommendedName>
</protein>
<dbReference type="Pfam" id="PF24032">
    <property type="entry name" value="YQBQ"/>
    <property type="match status" value="1"/>
</dbReference>
<dbReference type="AlphaFoldDB" id="A0A930B7P7"/>
<comment type="caution">
    <text evidence="3">The sequence shown here is derived from an EMBL/GenBank/DDBJ whole genome shotgun (WGS) entry which is preliminary data.</text>
</comment>
<dbReference type="Proteomes" id="UP000757890">
    <property type="component" value="Unassembled WGS sequence"/>
</dbReference>
<feature type="compositionally biased region" description="Basic and acidic residues" evidence="1">
    <location>
        <begin position="8"/>
        <end position="25"/>
    </location>
</feature>
<evidence type="ECO:0000256" key="1">
    <source>
        <dbReference type="SAM" id="MobiDB-lite"/>
    </source>
</evidence>